<organism evidence="1 2">
    <name type="scientific">Candidatus Egerieicola faecale</name>
    <dbReference type="NCBI Taxonomy" id="2840774"/>
    <lineage>
        <taxon>Bacteria</taxon>
        <taxon>Bacillati</taxon>
        <taxon>Bacillota</taxon>
        <taxon>Clostridia</taxon>
        <taxon>Eubacteriales</taxon>
        <taxon>Oscillospiraceae</taxon>
        <taxon>Oscillospiraceae incertae sedis</taxon>
        <taxon>Candidatus Egerieicola</taxon>
    </lineage>
</organism>
<evidence type="ECO:0000313" key="2">
    <source>
        <dbReference type="Proteomes" id="UP000824082"/>
    </source>
</evidence>
<sequence>MAALYDALWSYSLTSSGGSTFFPSAPGAIKNYLNSRGYSCSYDVYWLSLYSDFTRDISNGKPALMCYNFNPLDGHTVFVVGFVDTTTANYLSVIDGIHSTTRYFNYDAGGVSHLGFSVQM</sequence>
<reference evidence="1" key="2">
    <citation type="journal article" date="2021" name="PeerJ">
        <title>Extensive microbial diversity within the chicken gut microbiome revealed by metagenomics and culture.</title>
        <authorList>
            <person name="Gilroy R."/>
            <person name="Ravi A."/>
            <person name="Getino M."/>
            <person name="Pursley I."/>
            <person name="Horton D.L."/>
            <person name="Alikhan N.F."/>
            <person name="Baker D."/>
            <person name="Gharbi K."/>
            <person name="Hall N."/>
            <person name="Watson M."/>
            <person name="Adriaenssens E.M."/>
            <person name="Foster-Nyarko E."/>
            <person name="Jarju S."/>
            <person name="Secka A."/>
            <person name="Antonio M."/>
            <person name="Oren A."/>
            <person name="Chaudhuri R.R."/>
            <person name="La Ragione R."/>
            <person name="Hildebrand F."/>
            <person name="Pallen M.J."/>
        </authorList>
    </citation>
    <scope>NUCLEOTIDE SEQUENCE</scope>
    <source>
        <strain evidence="1">4509</strain>
    </source>
</reference>
<evidence type="ECO:0000313" key="1">
    <source>
        <dbReference type="EMBL" id="HIU41857.1"/>
    </source>
</evidence>
<gene>
    <name evidence="1" type="ORF">IAD19_04815</name>
</gene>
<name>A0A9D1ITG2_9FIRM</name>
<dbReference type="EMBL" id="DVMX01000096">
    <property type="protein sequence ID" value="HIU41857.1"/>
    <property type="molecule type" value="Genomic_DNA"/>
</dbReference>
<protein>
    <submittedName>
        <fullName evidence="1">Uncharacterized protein</fullName>
    </submittedName>
</protein>
<comment type="caution">
    <text evidence="1">The sequence shown here is derived from an EMBL/GenBank/DDBJ whole genome shotgun (WGS) entry which is preliminary data.</text>
</comment>
<dbReference type="AlphaFoldDB" id="A0A9D1ITG2"/>
<dbReference type="Proteomes" id="UP000824082">
    <property type="component" value="Unassembled WGS sequence"/>
</dbReference>
<proteinExistence type="predicted"/>
<accession>A0A9D1ITG2</accession>
<reference evidence="1" key="1">
    <citation type="submission" date="2020-10" db="EMBL/GenBank/DDBJ databases">
        <authorList>
            <person name="Gilroy R."/>
        </authorList>
    </citation>
    <scope>NUCLEOTIDE SEQUENCE</scope>
    <source>
        <strain evidence="1">4509</strain>
    </source>
</reference>